<gene>
    <name evidence="2" type="ORF">PPNO1_LOCUS2445</name>
</gene>
<dbReference type="Pfam" id="PF00501">
    <property type="entry name" value="AMP-binding"/>
    <property type="match status" value="1"/>
</dbReference>
<evidence type="ECO:0000259" key="1">
    <source>
        <dbReference type="Pfam" id="PF00501"/>
    </source>
</evidence>
<dbReference type="Proteomes" id="UP000838763">
    <property type="component" value="Unassembled WGS sequence"/>
</dbReference>
<protein>
    <recommendedName>
        <fullName evidence="1">AMP-dependent synthetase/ligase domain-containing protein</fullName>
    </recommendedName>
</protein>
<dbReference type="PANTHER" id="PTHR24096:SF422">
    <property type="entry name" value="BCDNA.GH02901"/>
    <property type="match status" value="1"/>
</dbReference>
<dbReference type="PANTHER" id="PTHR24096">
    <property type="entry name" value="LONG-CHAIN-FATTY-ACID--COA LIGASE"/>
    <property type="match status" value="1"/>
</dbReference>
<evidence type="ECO:0000313" key="3">
    <source>
        <dbReference type="Proteomes" id="UP000838763"/>
    </source>
</evidence>
<dbReference type="GO" id="GO:0016405">
    <property type="term" value="F:CoA-ligase activity"/>
    <property type="evidence" value="ECO:0007669"/>
    <property type="project" value="TreeGrafter"/>
</dbReference>
<evidence type="ECO:0000313" key="2">
    <source>
        <dbReference type="EMBL" id="CAI4212692.1"/>
    </source>
</evidence>
<dbReference type="InterPro" id="IPR042099">
    <property type="entry name" value="ANL_N_sf"/>
</dbReference>
<comment type="caution">
    <text evidence="2">The sequence shown here is derived from an EMBL/GenBank/DDBJ whole genome shotgun (WGS) entry which is preliminary data.</text>
</comment>
<keyword evidence="3" id="KW-1185">Reference proteome</keyword>
<reference evidence="2" key="1">
    <citation type="submission" date="2022-11" db="EMBL/GenBank/DDBJ databases">
        <authorList>
            <person name="Scott C."/>
            <person name="Bruce N."/>
        </authorList>
    </citation>
    <scope>NUCLEOTIDE SEQUENCE</scope>
</reference>
<accession>A0A9P1GZI3</accession>
<dbReference type="AlphaFoldDB" id="A0A9P1GZI3"/>
<dbReference type="SUPFAM" id="SSF56801">
    <property type="entry name" value="Acetyl-CoA synthetase-like"/>
    <property type="match status" value="1"/>
</dbReference>
<sequence length="529" mass="58192">MCLRREHAISPGVISDALAPINADPFHNGFPTPAWVPQLPDHIPTSTTVGDFILTEDVSWPSISAGTAPLIDGITGTLYSKSVLRERVDSASRGLAARLGWSPSGGSPWSKVIAVYGLNSVDYFVICYAIHRLNGICMPIHSSSTRSEIAVQMNKARCDVIFCGPGTMELAAGLGIAPDRIFTFNDAKNTSAQYTSGTTGTAKLAMLTHYGLITNILQAASFENTVKQGRSEVLTGSMPFSHSYGIIMLSLAVWRNDTYVVFPSFDLQLMLKAVSQHRIKRLCLIPSILAALAANPVLFELYDLSSVTTIVTGGAPIYKELTDKIIGLCPTWTLIHAWGTRLRLVGDDGRDINAYGEAGEILFQSPNLFLGYLGDQNESLRSFDEDCWFRTGDIGSMELSTSRTEHLFIRGRSKEMIKVKVRHPPLPNPDRLLAAPQKRPWGWTYAHPSQTSQGLQVIPTRIEAVLLKYPHIVEAAVIGDDLRDHIEEYIRERLQESHWLYRRITFLPALPKTQSGKVVKGMLTAATAA</sequence>
<feature type="domain" description="AMP-dependent synthetase/ligase" evidence="1">
    <location>
        <begin position="84"/>
        <end position="339"/>
    </location>
</feature>
<dbReference type="OrthoDB" id="6509636at2759"/>
<dbReference type="EMBL" id="CALLCH030000005">
    <property type="protein sequence ID" value="CAI4212692.1"/>
    <property type="molecule type" value="Genomic_DNA"/>
</dbReference>
<organism evidence="2 3">
    <name type="scientific">Parascedosporium putredinis</name>
    <dbReference type="NCBI Taxonomy" id="1442378"/>
    <lineage>
        <taxon>Eukaryota</taxon>
        <taxon>Fungi</taxon>
        <taxon>Dikarya</taxon>
        <taxon>Ascomycota</taxon>
        <taxon>Pezizomycotina</taxon>
        <taxon>Sordariomycetes</taxon>
        <taxon>Hypocreomycetidae</taxon>
        <taxon>Microascales</taxon>
        <taxon>Microascaceae</taxon>
        <taxon>Parascedosporium</taxon>
    </lineage>
</organism>
<dbReference type="InterPro" id="IPR000873">
    <property type="entry name" value="AMP-dep_synth/lig_dom"/>
</dbReference>
<dbReference type="Gene3D" id="3.40.50.12780">
    <property type="entry name" value="N-terminal domain of ligase-like"/>
    <property type="match status" value="1"/>
</dbReference>
<proteinExistence type="predicted"/>
<name>A0A9P1GZI3_9PEZI</name>